<evidence type="ECO:0000313" key="3">
    <source>
        <dbReference type="Proteomes" id="UP000799770"/>
    </source>
</evidence>
<dbReference type="OrthoDB" id="2157530at2759"/>
<gene>
    <name evidence="2" type="ORF">BDV96DRAFT_572867</name>
</gene>
<proteinExistence type="predicted"/>
<evidence type="ECO:0000259" key="1">
    <source>
        <dbReference type="Pfam" id="PF06985"/>
    </source>
</evidence>
<sequence length="602" mass="68121">MADFSFNAFTDPRSEIRILTIHPGGGDDPISCELRTFSLTELPNYEALSYTWGDNTSQKSIEINSKRFITFSNAYEGLLELRDPASPRAIWIDAICINQKDLEEKEHQILLMKVVYEKASRVIVWFPRSRGSEDLAVGLLYELRAQLAEETNSVQNMQQIHAPRLRSPEWIALRDFLDHPWWSRIWTLQEVVVGHEVVIQFGAHVIPWDHLTILDNSLLYGLFLKRPGESLYSKQGQPYGCGAITTIQWMRGVLAAGQMFSLLDLLPQCWWRSAINTRDCIFGLFALASDIQTLEISPNYVAPVEEVLTTAVQKLLLRYGTLELFCKAGLGYDRKLTELPSYVPDWTNIPMAQALYWHYYDGPQDLAPEERGISLHSNGQLLLKLFCLDSIANVTEPLTATGDKGTSKVLVSWFDAAEELAASGPQDPYPVKAPSGPSVSLFEAFWRTTTADSGPNRSRAPEDMFHGYLRYKYEHSRQCGLKPTCLFEDIEKYQEQYDDGMDRTRGIMTDWYNIMLMTSCARAFCITRNGMIGLVPPGALPGDMVCLLPGGAVPYVMRLKKQSESRNEVQLVGESYFHGVTALDALTEYQKEGKEPRSMFLI</sequence>
<keyword evidence="3" id="KW-1185">Reference proteome</keyword>
<feature type="domain" description="Heterokaryon incompatibility" evidence="1">
    <location>
        <begin position="45"/>
        <end position="190"/>
    </location>
</feature>
<dbReference type="Pfam" id="PF26639">
    <property type="entry name" value="Het-6_barrel"/>
    <property type="match status" value="1"/>
</dbReference>
<evidence type="ECO:0000313" key="2">
    <source>
        <dbReference type="EMBL" id="KAF2116789.1"/>
    </source>
</evidence>
<dbReference type="InterPro" id="IPR052895">
    <property type="entry name" value="HetReg/Transcr_Mod"/>
</dbReference>
<dbReference type="PANTHER" id="PTHR24148">
    <property type="entry name" value="ANKYRIN REPEAT DOMAIN-CONTAINING PROTEIN 39 HOMOLOG-RELATED"/>
    <property type="match status" value="1"/>
</dbReference>
<dbReference type="EMBL" id="ML977320">
    <property type="protein sequence ID" value="KAF2116789.1"/>
    <property type="molecule type" value="Genomic_DNA"/>
</dbReference>
<accession>A0A6A5ZB96</accession>
<dbReference type="Pfam" id="PF06985">
    <property type="entry name" value="HET"/>
    <property type="match status" value="1"/>
</dbReference>
<protein>
    <submittedName>
        <fullName evidence="2">Heterokaryon incompatibility protein-domain-containing protein</fullName>
    </submittedName>
</protein>
<dbReference type="PANTHER" id="PTHR24148:SF64">
    <property type="entry name" value="HETEROKARYON INCOMPATIBILITY DOMAIN-CONTAINING PROTEIN"/>
    <property type="match status" value="1"/>
</dbReference>
<dbReference type="InterPro" id="IPR010730">
    <property type="entry name" value="HET"/>
</dbReference>
<dbReference type="Proteomes" id="UP000799770">
    <property type="component" value="Unassembled WGS sequence"/>
</dbReference>
<dbReference type="AlphaFoldDB" id="A0A6A5ZB96"/>
<reference evidence="2" key="1">
    <citation type="journal article" date="2020" name="Stud. Mycol.">
        <title>101 Dothideomycetes genomes: a test case for predicting lifestyles and emergence of pathogens.</title>
        <authorList>
            <person name="Haridas S."/>
            <person name="Albert R."/>
            <person name="Binder M."/>
            <person name="Bloem J."/>
            <person name="Labutti K."/>
            <person name="Salamov A."/>
            <person name="Andreopoulos B."/>
            <person name="Baker S."/>
            <person name="Barry K."/>
            <person name="Bills G."/>
            <person name="Bluhm B."/>
            <person name="Cannon C."/>
            <person name="Castanera R."/>
            <person name="Culley D."/>
            <person name="Daum C."/>
            <person name="Ezra D."/>
            <person name="Gonzalez J."/>
            <person name="Henrissat B."/>
            <person name="Kuo A."/>
            <person name="Liang C."/>
            <person name="Lipzen A."/>
            <person name="Lutzoni F."/>
            <person name="Magnuson J."/>
            <person name="Mondo S."/>
            <person name="Nolan M."/>
            <person name="Ohm R."/>
            <person name="Pangilinan J."/>
            <person name="Park H.-J."/>
            <person name="Ramirez L."/>
            <person name="Alfaro M."/>
            <person name="Sun H."/>
            <person name="Tritt A."/>
            <person name="Yoshinaga Y."/>
            <person name="Zwiers L.-H."/>
            <person name="Turgeon B."/>
            <person name="Goodwin S."/>
            <person name="Spatafora J."/>
            <person name="Crous P."/>
            <person name="Grigoriev I."/>
        </authorList>
    </citation>
    <scope>NUCLEOTIDE SEQUENCE</scope>
    <source>
        <strain evidence="2">CBS 627.86</strain>
    </source>
</reference>
<organism evidence="2 3">
    <name type="scientific">Lophiotrema nucula</name>
    <dbReference type="NCBI Taxonomy" id="690887"/>
    <lineage>
        <taxon>Eukaryota</taxon>
        <taxon>Fungi</taxon>
        <taxon>Dikarya</taxon>
        <taxon>Ascomycota</taxon>
        <taxon>Pezizomycotina</taxon>
        <taxon>Dothideomycetes</taxon>
        <taxon>Pleosporomycetidae</taxon>
        <taxon>Pleosporales</taxon>
        <taxon>Lophiotremataceae</taxon>
        <taxon>Lophiotrema</taxon>
    </lineage>
</organism>
<name>A0A6A5ZB96_9PLEO</name>